<keyword evidence="17" id="KW-1185">Reference proteome</keyword>
<dbReference type="InterPro" id="IPR002125">
    <property type="entry name" value="CMP_dCMP_dom"/>
</dbReference>
<evidence type="ECO:0000256" key="9">
    <source>
        <dbReference type="ARBA" id="ARBA00022857"/>
    </source>
</evidence>
<keyword evidence="7 14" id="KW-0479">Metal-binding</keyword>
<keyword evidence="11" id="KW-0511">Multifunctional enzyme</keyword>
<dbReference type="GO" id="GO:0008835">
    <property type="term" value="F:diaminohydroxyphosphoribosylaminopyrimidine deaminase activity"/>
    <property type="evidence" value="ECO:0007669"/>
    <property type="project" value="UniProtKB-EC"/>
</dbReference>
<evidence type="ECO:0000256" key="6">
    <source>
        <dbReference type="ARBA" id="ARBA00022619"/>
    </source>
</evidence>
<evidence type="ECO:0000256" key="4">
    <source>
        <dbReference type="ARBA" id="ARBA00005259"/>
    </source>
</evidence>
<dbReference type="CDD" id="cd01284">
    <property type="entry name" value="Riboflavin_deaminase-reductase"/>
    <property type="match status" value="1"/>
</dbReference>
<dbReference type="GO" id="GO:0008703">
    <property type="term" value="F:5-amino-6-(5-phosphoribosylamino)uracil reductase activity"/>
    <property type="evidence" value="ECO:0007669"/>
    <property type="project" value="UniProtKB-EC"/>
</dbReference>
<comment type="caution">
    <text evidence="16">The sequence shown here is derived from an EMBL/GenBank/DDBJ whole genome shotgun (WGS) entry which is preliminary data.</text>
</comment>
<dbReference type="InterPro" id="IPR024072">
    <property type="entry name" value="DHFR-like_dom_sf"/>
</dbReference>
<dbReference type="InterPro" id="IPR016193">
    <property type="entry name" value="Cytidine_deaminase-like"/>
</dbReference>
<accession>A0ABW1ISK5</accession>
<comment type="similarity">
    <text evidence="4 14">In the N-terminal section; belongs to the cytidine and deoxycytidylate deaminase family.</text>
</comment>
<sequence>MDYQLSHEGYMRTALELARAAMGQTGLNPIVGCVLVKEGRIVGLGSHLKRGTAHAEVHALRMAGAEAEGSTAYVTLEPCSHYGKTPPCADQLIEAGVKQVYVACEDPNPLVAGQGIQKLRDRGIEVHVGLLQNEAEQLNEKFFKFIRTGMPFVTLKTAMTLDGKVASKQGDSKWISNEEARQRVHVLRHQHQGIMVGAATVLADDPLLTARLESGAVQPTRIIVDSRLRIPLTAKVIQDRTAPTVILTSAAADAAAEERLAACGVKVYRCGTGPKVDLQEAMRKLAELEISSVLLEGGGTLNGAMLEAELIDKMVIFMAPKIIGGVSAPSIFQMEGKALMNEAYTLSSIHYEQIGDNICIIGYPHYGA</sequence>
<comment type="pathway">
    <text evidence="3 14">Cofactor biosynthesis; riboflavin biosynthesis; 5-amino-6-(D-ribitylamino)uracil from GTP: step 3/4.</text>
</comment>
<evidence type="ECO:0000313" key="17">
    <source>
        <dbReference type="Proteomes" id="UP001596250"/>
    </source>
</evidence>
<gene>
    <name evidence="16" type="primary">ribD</name>
    <name evidence="16" type="ORF">ACFPXP_16770</name>
</gene>
<dbReference type="Gene3D" id="3.40.140.10">
    <property type="entry name" value="Cytidine Deaminase, domain 2"/>
    <property type="match status" value="1"/>
</dbReference>
<proteinExistence type="inferred from homology"/>
<evidence type="ECO:0000256" key="14">
    <source>
        <dbReference type="PIRNR" id="PIRNR006769"/>
    </source>
</evidence>
<dbReference type="Pfam" id="PF01872">
    <property type="entry name" value="RibD_C"/>
    <property type="match status" value="1"/>
</dbReference>
<evidence type="ECO:0000256" key="10">
    <source>
        <dbReference type="ARBA" id="ARBA00023002"/>
    </source>
</evidence>
<keyword evidence="8 14" id="KW-0862">Zinc</keyword>
<dbReference type="InterPro" id="IPR016192">
    <property type="entry name" value="APOBEC/CMP_deaminase_Zn-bd"/>
</dbReference>
<comment type="catalytic activity">
    <reaction evidence="13 14">
        <text>2,5-diamino-6-hydroxy-4-(5-phosphoribosylamino)-pyrimidine + H2O + H(+) = 5-amino-6-(5-phospho-D-ribosylamino)uracil + NH4(+)</text>
        <dbReference type="Rhea" id="RHEA:21868"/>
        <dbReference type="ChEBI" id="CHEBI:15377"/>
        <dbReference type="ChEBI" id="CHEBI:15378"/>
        <dbReference type="ChEBI" id="CHEBI:28938"/>
        <dbReference type="ChEBI" id="CHEBI:58453"/>
        <dbReference type="ChEBI" id="CHEBI:58614"/>
        <dbReference type="EC" id="3.5.4.26"/>
    </reaction>
</comment>
<evidence type="ECO:0000256" key="3">
    <source>
        <dbReference type="ARBA" id="ARBA00004910"/>
    </source>
</evidence>
<comment type="catalytic activity">
    <reaction evidence="12 14">
        <text>5-amino-6-(5-phospho-D-ribitylamino)uracil + NADP(+) = 5-amino-6-(5-phospho-D-ribosylamino)uracil + NADPH + H(+)</text>
        <dbReference type="Rhea" id="RHEA:17845"/>
        <dbReference type="ChEBI" id="CHEBI:15378"/>
        <dbReference type="ChEBI" id="CHEBI:57783"/>
        <dbReference type="ChEBI" id="CHEBI:58349"/>
        <dbReference type="ChEBI" id="CHEBI:58421"/>
        <dbReference type="ChEBI" id="CHEBI:58453"/>
        <dbReference type="EC" id="1.1.1.193"/>
    </reaction>
</comment>
<comment type="cofactor">
    <cofactor evidence="14">
        <name>Zn(2+)</name>
        <dbReference type="ChEBI" id="CHEBI:29105"/>
    </cofactor>
    <text evidence="14">Binds 1 zinc ion.</text>
</comment>
<dbReference type="Proteomes" id="UP001596250">
    <property type="component" value="Unassembled WGS sequence"/>
</dbReference>
<dbReference type="PANTHER" id="PTHR38011">
    <property type="entry name" value="DIHYDROFOLATE REDUCTASE FAMILY PROTEIN (AFU_ORTHOLOGUE AFUA_8G06820)"/>
    <property type="match status" value="1"/>
</dbReference>
<dbReference type="Gene3D" id="3.40.430.10">
    <property type="entry name" value="Dihydrofolate Reductase, subunit A"/>
    <property type="match status" value="1"/>
</dbReference>
<keyword evidence="10 14" id="KW-0560">Oxidoreductase</keyword>
<dbReference type="NCBIfam" id="TIGR00227">
    <property type="entry name" value="ribD_Cterm"/>
    <property type="match status" value="1"/>
</dbReference>
<evidence type="ECO:0000256" key="7">
    <source>
        <dbReference type="ARBA" id="ARBA00022723"/>
    </source>
</evidence>
<name>A0ABW1ISK5_9BACL</name>
<comment type="pathway">
    <text evidence="2 14">Cofactor biosynthesis; riboflavin biosynthesis; 5-amino-6-(D-ribitylamino)uracil from GTP: step 2/4.</text>
</comment>
<dbReference type="EC" id="1.1.1.193" evidence="14"/>
<feature type="domain" description="CMP/dCMP-type deaminase" evidence="15">
    <location>
        <begin position="5"/>
        <end position="127"/>
    </location>
</feature>
<dbReference type="InterPro" id="IPR050765">
    <property type="entry name" value="Riboflavin_Biosynth_HTPR"/>
</dbReference>
<dbReference type="PIRSF" id="PIRSF006769">
    <property type="entry name" value="RibD"/>
    <property type="match status" value="1"/>
</dbReference>
<evidence type="ECO:0000256" key="2">
    <source>
        <dbReference type="ARBA" id="ARBA00004882"/>
    </source>
</evidence>
<keyword evidence="9 14" id="KW-0521">NADP</keyword>
<dbReference type="SUPFAM" id="SSF53927">
    <property type="entry name" value="Cytidine deaminase-like"/>
    <property type="match status" value="1"/>
</dbReference>
<protein>
    <recommendedName>
        <fullName evidence="14">Riboflavin biosynthesis protein RibD</fullName>
    </recommendedName>
    <domain>
        <recommendedName>
            <fullName evidence="14">Diaminohydroxyphosphoribosylaminopyrimidine deaminase</fullName>
            <shortName evidence="14">DRAP deaminase</shortName>
            <ecNumber evidence="14">3.5.4.26</ecNumber>
        </recommendedName>
        <alternativeName>
            <fullName evidence="14">Riboflavin-specific deaminase</fullName>
        </alternativeName>
    </domain>
    <domain>
        <recommendedName>
            <fullName evidence="14">5-amino-6-(5-phosphoribosylamino)uracil reductase</fullName>
            <ecNumber evidence="14">1.1.1.193</ecNumber>
        </recommendedName>
        <alternativeName>
            <fullName evidence="14">HTP reductase</fullName>
        </alternativeName>
    </domain>
</protein>
<dbReference type="Pfam" id="PF00383">
    <property type="entry name" value="dCMP_cyt_deam_1"/>
    <property type="match status" value="1"/>
</dbReference>
<evidence type="ECO:0000256" key="8">
    <source>
        <dbReference type="ARBA" id="ARBA00022833"/>
    </source>
</evidence>
<evidence type="ECO:0000259" key="15">
    <source>
        <dbReference type="PROSITE" id="PS51747"/>
    </source>
</evidence>
<comment type="similarity">
    <text evidence="5 14">In the C-terminal section; belongs to the HTP reductase family.</text>
</comment>
<dbReference type="EMBL" id="JBHSQV010000175">
    <property type="protein sequence ID" value="MFC5988056.1"/>
    <property type="molecule type" value="Genomic_DNA"/>
</dbReference>
<reference evidence="17" key="1">
    <citation type="journal article" date="2019" name="Int. J. Syst. Evol. Microbiol.">
        <title>The Global Catalogue of Microorganisms (GCM) 10K type strain sequencing project: providing services to taxonomists for standard genome sequencing and annotation.</title>
        <authorList>
            <consortium name="The Broad Institute Genomics Platform"/>
            <consortium name="The Broad Institute Genome Sequencing Center for Infectious Disease"/>
            <person name="Wu L."/>
            <person name="Ma J."/>
        </authorList>
    </citation>
    <scope>NUCLEOTIDE SEQUENCE [LARGE SCALE GENOMIC DNA]</scope>
    <source>
        <strain evidence="17">CCM 8749</strain>
    </source>
</reference>
<dbReference type="EC" id="3.5.4.26" evidence="14"/>
<evidence type="ECO:0000313" key="16">
    <source>
        <dbReference type="EMBL" id="MFC5988056.1"/>
    </source>
</evidence>
<evidence type="ECO:0000256" key="11">
    <source>
        <dbReference type="ARBA" id="ARBA00023268"/>
    </source>
</evidence>
<dbReference type="InterPro" id="IPR002734">
    <property type="entry name" value="RibDG_C"/>
</dbReference>
<evidence type="ECO:0000256" key="1">
    <source>
        <dbReference type="ARBA" id="ARBA00002151"/>
    </source>
</evidence>
<dbReference type="PROSITE" id="PS00903">
    <property type="entry name" value="CYT_DCMP_DEAMINASES_1"/>
    <property type="match status" value="1"/>
</dbReference>
<comment type="function">
    <text evidence="1 14">Converts 2,5-diamino-6-(ribosylamino)-4(3h)-pyrimidinone 5'-phosphate into 5-amino-6-(ribosylamino)-2,4(1h,3h)-pyrimidinedione 5'-phosphate.</text>
</comment>
<keyword evidence="6 14" id="KW-0686">Riboflavin biosynthesis</keyword>
<dbReference type="RefSeq" id="WP_379895493.1">
    <property type="nucleotide sequence ID" value="NZ_CBCSCT010000024.1"/>
</dbReference>
<dbReference type="InterPro" id="IPR011549">
    <property type="entry name" value="RibD_C"/>
</dbReference>
<dbReference type="InterPro" id="IPR004794">
    <property type="entry name" value="Eubact_RibD"/>
</dbReference>
<keyword evidence="14 16" id="KW-0378">Hydrolase</keyword>
<evidence type="ECO:0000256" key="13">
    <source>
        <dbReference type="ARBA" id="ARBA00049886"/>
    </source>
</evidence>
<dbReference type="NCBIfam" id="TIGR00326">
    <property type="entry name" value="eubact_ribD"/>
    <property type="match status" value="1"/>
</dbReference>
<dbReference type="SUPFAM" id="SSF53597">
    <property type="entry name" value="Dihydrofolate reductase-like"/>
    <property type="match status" value="1"/>
</dbReference>
<evidence type="ECO:0000256" key="5">
    <source>
        <dbReference type="ARBA" id="ARBA00007417"/>
    </source>
</evidence>
<organism evidence="16 17">
    <name type="scientific">Marinicrinis lubricantis</name>
    <dbReference type="NCBI Taxonomy" id="2086470"/>
    <lineage>
        <taxon>Bacteria</taxon>
        <taxon>Bacillati</taxon>
        <taxon>Bacillota</taxon>
        <taxon>Bacilli</taxon>
        <taxon>Bacillales</taxon>
        <taxon>Paenibacillaceae</taxon>
    </lineage>
</organism>
<dbReference type="PANTHER" id="PTHR38011:SF7">
    <property type="entry name" value="2,5-DIAMINO-6-RIBOSYLAMINO-4(3H)-PYRIMIDINONE 5'-PHOSPHATE REDUCTASE"/>
    <property type="match status" value="1"/>
</dbReference>
<evidence type="ECO:0000256" key="12">
    <source>
        <dbReference type="ARBA" id="ARBA00049861"/>
    </source>
</evidence>
<dbReference type="PROSITE" id="PS51747">
    <property type="entry name" value="CYT_DCMP_DEAMINASES_2"/>
    <property type="match status" value="1"/>
</dbReference>